<dbReference type="InParanoid" id="E9FRE4"/>
<dbReference type="FunFam" id="3.30.160.60:FF:003133">
    <property type="entry name" value="zinc finger protein 271"/>
    <property type="match status" value="1"/>
</dbReference>
<protein>
    <recommendedName>
        <fullName evidence="12">Zinc finger protein</fullName>
    </recommendedName>
</protein>
<feature type="domain" description="C2H2-type" evidence="9">
    <location>
        <begin position="234"/>
        <end position="252"/>
    </location>
</feature>
<dbReference type="SMART" id="SM00355">
    <property type="entry name" value="ZnF_C2H2"/>
    <property type="match status" value="6"/>
</dbReference>
<feature type="domain" description="C2H2-type" evidence="9">
    <location>
        <begin position="148"/>
        <end position="175"/>
    </location>
</feature>
<feature type="domain" description="C2H2-type" evidence="9">
    <location>
        <begin position="178"/>
        <end position="205"/>
    </location>
</feature>
<dbReference type="FunFam" id="3.30.160.60:FF:000897">
    <property type="entry name" value="Zinc finger and BTB domain-containing protein 21"/>
    <property type="match status" value="1"/>
</dbReference>
<dbReference type="PhylomeDB" id="E9FRE4"/>
<dbReference type="Proteomes" id="UP000000305">
    <property type="component" value="Unassembled WGS sequence"/>
</dbReference>
<dbReference type="PROSITE" id="PS50097">
    <property type="entry name" value="BTB"/>
    <property type="match status" value="1"/>
</dbReference>
<dbReference type="Pfam" id="PF00096">
    <property type="entry name" value="zf-C2H2"/>
    <property type="match status" value="2"/>
</dbReference>
<feature type="domain" description="C2H2-type" evidence="9">
    <location>
        <begin position="298"/>
        <end position="322"/>
    </location>
</feature>
<evidence type="ECO:0000256" key="1">
    <source>
        <dbReference type="ARBA" id="ARBA00004123"/>
    </source>
</evidence>
<dbReference type="SMART" id="SM00225">
    <property type="entry name" value="BTB"/>
    <property type="match status" value="1"/>
</dbReference>
<dbReference type="OrthoDB" id="6077919at2759"/>
<feature type="domain" description="C2H2-type" evidence="9">
    <location>
        <begin position="266"/>
        <end position="296"/>
    </location>
</feature>
<evidence type="ECO:0000313" key="11">
    <source>
        <dbReference type="Proteomes" id="UP000000305"/>
    </source>
</evidence>
<dbReference type="PANTHER" id="PTHR24394:SF29">
    <property type="entry name" value="MYONEURIN"/>
    <property type="match status" value="1"/>
</dbReference>
<dbReference type="InterPro" id="IPR036236">
    <property type="entry name" value="Znf_C2H2_sf"/>
</dbReference>
<dbReference type="GO" id="GO:0006357">
    <property type="term" value="P:regulation of transcription by RNA polymerase II"/>
    <property type="evidence" value="ECO:0000318"/>
    <property type="project" value="GO_Central"/>
</dbReference>
<dbReference type="Gene3D" id="3.30.710.10">
    <property type="entry name" value="Potassium Channel Kv1.1, Chain A"/>
    <property type="match status" value="1"/>
</dbReference>
<dbReference type="GO" id="GO:0000978">
    <property type="term" value="F:RNA polymerase II cis-regulatory region sequence-specific DNA binding"/>
    <property type="evidence" value="ECO:0000318"/>
    <property type="project" value="GO_Central"/>
</dbReference>
<sequence length="322" mass="36403">MEFLLERDSRNSALTDYLKSIYDNGTASDILLLSDSCQFKAHRSVLAAASQFFYFMLKDEVVDDCVILFTEYSSRHVQKMLEFIYTGTTTVSEKEEDSFSNLLMDLEIGGVKPNICASSAFGVVERIEDVILVEVDKSPDTAEGSRNLKCEICGQVLKTRTGLRMHLLVHQGSKGKVFTCDVCGKGFSQASQLKTHMRIHTGEKPYKCDVCEKSFSHASTLSEHKNLHDEVKPFQCNVCKQAFAQRKALRSHNCHEDNQNINSKMFPCPYCSRSFSTRRGLAIHKMHQHVETASEPILQCDLCSTTFTSENAFETHLRQQHS</sequence>
<dbReference type="OMA" id="SHNCHED"/>
<gene>
    <name evidence="10" type="ORF">DAPPUDRAFT_299956</name>
</gene>
<dbReference type="KEGG" id="dpx:DAPPUDRAFT_299956"/>
<dbReference type="Pfam" id="PF12874">
    <property type="entry name" value="zf-met"/>
    <property type="match status" value="1"/>
</dbReference>
<proteinExistence type="predicted"/>
<keyword evidence="4 7" id="KW-0863">Zinc-finger</keyword>
<dbReference type="eggNOG" id="KOG1721">
    <property type="taxonomic scope" value="Eukaryota"/>
</dbReference>
<dbReference type="InterPro" id="IPR000210">
    <property type="entry name" value="BTB/POZ_dom"/>
</dbReference>
<feature type="domain" description="C2H2-type" evidence="9">
    <location>
        <begin position="206"/>
        <end position="233"/>
    </location>
</feature>
<dbReference type="AlphaFoldDB" id="E9FRE4"/>
<dbReference type="GO" id="GO:0003700">
    <property type="term" value="F:DNA-binding transcription factor activity"/>
    <property type="evidence" value="ECO:0000318"/>
    <property type="project" value="GO_Central"/>
</dbReference>
<keyword evidence="3" id="KW-0677">Repeat</keyword>
<evidence type="ECO:0000256" key="5">
    <source>
        <dbReference type="ARBA" id="ARBA00022833"/>
    </source>
</evidence>
<evidence type="ECO:0000256" key="7">
    <source>
        <dbReference type="PROSITE-ProRule" id="PRU00042"/>
    </source>
</evidence>
<dbReference type="SUPFAM" id="SSF54695">
    <property type="entry name" value="POZ domain"/>
    <property type="match status" value="1"/>
</dbReference>
<keyword evidence="5" id="KW-0862">Zinc</keyword>
<evidence type="ECO:0000256" key="3">
    <source>
        <dbReference type="ARBA" id="ARBA00022737"/>
    </source>
</evidence>
<dbReference type="GO" id="GO:0005634">
    <property type="term" value="C:nucleus"/>
    <property type="evidence" value="ECO:0007669"/>
    <property type="project" value="UniProtKB-SubCell"/>
</dbReference>
<feature type="domain" description="BTB" evidence="8">
    <location>
        <begin position="28"/>
        <end position="93"/>
    </location>
</feature>
<dbReference type="Pfam" id="PF13465">
    <property type="entry name" value="zf-H2C2_2"/>
    <property type="match status" value="1"/>
</dbReference>
<dbReference type="InterPro" id="IPR011333">
    <property type="entry name" value="SKP1/BTB/POZ_sf"/>
</dbReference>
<comment type="subcellular location">
    <subcellularLocation>
        <location evidence="1">Nucleus</location>
    </subcellularLocation>
</comment>
<dbReference type="HOGENOM" id="CLU_863982_0_0_1"/>
<evidence type="ECO:0000259" key="8">
    <source>
        <dbReference type="PROSITE" id="PS50097"/>
    </source>
</evidence>
<keyword evidence="2" id="KW-0479">Metal-binding</keyword>
<reference evidence="10 11" key="1">
    <citation type="journal article" date="2011" name="Science">
        <title>The ecoresponsive genome of Daphnia pulex.</title>
        <authorList>
            <person name="Colbourne J.K."/>
            <person name="Pfrender M.E."/>
            <person name="Gilbert D."/>
            <person name="Thomas W.K."/>
            <person name="Tucker A."/>
            <person name="Oakley T.H."/>
            <person name="Tokishita S."/>
            <person name="Aerts A."/>
            <person name="Arnold G.J."/>
            <person name="Basu M.K."/>
            <person name="Bauer D.J."/>
            <person name="Caceres C.E."/>
            <person name="Carmel L."/>
            <person name="Casola C."/>
            <person name="Choi J.H."/>
            <person name="Detter J.C."/>
            <person name="Dong Q."/>
            <person name="Dusheyko S."/>
            <person name="Eads B.D."/>
            <person name="Frohlich T."/>
            <person name="Geiler-Samerotte K.A."/>
            <person name="Gerlach D."/>
            <person name="Hatcher P."/>
            <person name="Jogdeo S."/>
            <person name="Krijgsveld J."/>
            <person name="Kriventseva E.V."/>
            <person name="Kultz D."/>
            <person name="Laforsch C."/>
            <person name="Lindquist E."/>
            <person name="Lopez J."/>
            <person name="Manak J.R."/>
            <person name="Muller J."/>
            <person name="Pangilinan J."/>
            <person name="Patwardhan R.P."/>
            <person name="Pitluck S."/>
            <person name="Pritham E.J."/>
            <person name="Rechtsteiner A."/>
            <person name="Rho M."/>
            <person name="Rogozin I.B."/>
            <person name="Sakarya O."/>
            <person name="Salamov A."/>
            <person name="Schaack S."/>
            <person name="Shapiro H."/>
            <person name="Shiga Y."/>
            <person name="Skalitzky C."/>
            <person name="Smith Z."/>
            <person name="Souvorov A."/>
            <person name="Sung W."/>
            <person name="Tang Z."/>
            <person name="Tsuchiya D."/>
            <person name="Tu H."/>
            <person name="Vos H."/>
            <person name="Wang M."/>
            <person name="Wolf Y.I."/>
            <person name="Yamagata H."/>
            <person name="Yamada T."/>
            <person name="Ye Y."/>
            <person name="Shaw J.R."/>
            <person name="Andrews J."/>
            <person name="Crease T.J."/>
            <person name="Tang H."/>
            <person name="Lucas S.M."/>
            <person name="Robertson H.M."/>
            <person name="Bork P."/>
            <person name="Koonin E.V."/>
            <person name="Zdobnov E.M."/>
            <person name="Grigoriev I.V."/>
            <person name="Lynch M."/>
            <person name="Boore J.L."/>
        </authorList>
    </citation>
    <scope>NUCLEOTIDE SEQUENCE [LARGE SCALE GENOMIC DNA]</scope>
</reference>
<dbReference type="PROSITE" id="PS50157">
    <property type="entry name" value="ZINC_FINGER_C2H2_2"/>
    <property type="match status" value="6"/>
</dbReference>
<evidence type="ECO:0000256" key="4">
    <source>
        <dbReference type="ARBA" id="ARBA00022771"/>
    </source>
</evidence>
<evidence type="ECO:0008006" key="12">
    <source>
        <dbReference type="Google" id="ProtNLM"/>
    </source>
</evidence>
<dbReference type="SUPFAM" id="SSF57667">
    <property type="entry name" value="beta-beta-alpha zinc fingers"/>
    <property type="match status" value="4"/>
</dbReference>
<dbReference type="Pfam" id="PF00651">
    <property type="entry name" value="BTB"/>
    <property type="match status" value="1"/>
</dbReference>
<keyword evidence="11" id="KW-1185">Reference proteome</keyword>
<dbReference type="FunFam" id="3.30.160.60:FF:003287">
    <property type="entry name" value="Zgc:113343"/>
    <property type="match status" value="1"/>
</dbReference>
<dbReference type="EMBL" id="GL732523">
    <property type="protein sequence ID" value="EFX90210.1"/>
    <property type="molecule type" value="Genomic_DNA"/>
</dbReference>
<name>E9FRE4_DAPPU</name>
<keyword evidence="6" id="KW-0539">Nucleus</keyword>
<organism evidence="10 11">
    <name type="scientific">Daphnia pulex</name>
    <name type="common">Water flea</name>
    <dbReference type="NCBI Taxonomy" id="6669"/>
    <lineage>
        <taxon>Eukaryota</taxon>
        <taxon>Metazoa</taxon>
        <taxon>Ecdysozoa</taxon>
        <taxon>Arthropoda</taxon>
        <taxon>Crustacea</taxon>
        <taxon>Branchiopoda</taxon>
        <taxon>Diplostraca</taxon>
        <taxon>Cladocera</taxon>
        <taxon>Anomopoda</taxon>
        <taxon>Daphniidae</taxon>
        <taxon>Daphnia</taxon>
    </lineage>
</organism>
<dbReference type="PROSITE" id="PS00028">
    <property type="entry name" value="ZINC_FINGER_C2H2_1"/>
    <property type="match status" value="5"/>
</dbReference>
<dbReference type="Gene3D" id="3.30.160.60">
    <property type="entry name" value="Classic Zinc Finger"/>
    <property type="match status" value="5"/>
</dbReference>
<evidence type="ECO:0000256" key="2">
    <source>
        <dbReference type="ARBA" id="ARBA00022723"/>
    </source>
</evidence>
<evidence type="ECO:0000256" key="6">
    <source>
        <dbReference type="ARBA" id="ARBA00023242"/>
    </source>
</evidence>
<dbReference type="GO" id="GO:0008270">
    <property type="term" value="F:zinc ion binding"/>
    <property type="evidence" value="ECO:0007669"/>
    <property type="project" value="UniProtKB-KW"/>
</dbReference>
<dbReference type="CDD" id="cd18315">
    <property type="entry name" value="BTB_POZ_BAB-like"/>
    <property type="match status" value="1"/>
</dbReference>
<accession>E9FRE4</accession>
<evidence type="ECO:0000259" key="9">
    <source>
        <dbReference type="PROSITE" id="PS50157"/>
    </source>
</evidence>
<dbReference type="PANTHER" id="PTHR24394">
    <property type="entry name" value="ZINC FINGER PROTEIN"/>
    <property type="match status" value="1"/>
</dbReference>
<dbReference type="InterPro" id="IPR013087">
    <property type="entry name" value="Znf_C2H2_type"/>
</dbReference>
<evidence type="ECO:0000313" key="10">
    <source>
        <dbReference type="EMBL" id="EFX90210.1"/>
    </source>
</evidence>